<name>A0A317N0I0_9GAMM</name>
<dbReference type="RefSeq" id="WP_110016642.1">
    <property type="nucleotide sequence ID" value="NZ_QGTJ01000001.1"/>
</dbReference>
<dbReference type="PANTHER" id="PTHR21600:SF56">
    <property type="entry name" value="TRNA PSEUDOURIDINE SYNTHASE C"/>
    <property type="match status" value="1"/>
</dbReference>
<dbReference type="EC" id="5.4.99.26" evidence="5"/>
<comment type="catalytic activity">
    <reaction evidence="3">
        <text>uridine(65) in tRNA = pseudouridine(65) in tRNA</text>
        <dbReference type="Rhea" id="RHEA:42536"/>
        <dbReference type="Rhea" id="RHEA-COMP:10103"/>
        <dbReference type="Rhea" id="RHEA-COMP:10104"/>
        <dbReference type="ChEBI" id="CHEBI:65314"/>
        <dbReference type="ChEBI" id="CHEBI:65315"/>
        <dbReference type="EC" id="5.4.99.26"/>
    </reaction>
</comment>
<keyword evidence="12" id="KW-1185">Reference proteome</keyword>
<dbReference type="OrthoDB" id="9807829at2"/>
<protein>
    <recommendedName>
        <fullName evidence="6">tRNA pseudouridine synthase C</fullName>
        <ecNumber evidence="5">5.4.99.26</ecNumber>
    </recommendedName>
    <alternativeName>
        <fullName evidence="8">tRNA pseudouridine(65) synthase</fullName>
    </alternativeName>
    <alternativeName>
        <fullName evidence="9">tRNA pseudouridylate synthase C</fullName>
    </alternativeName>
    <alternativeName>
        <fullName evidence="7">tRNA-uridine isomerase C</fullName>
    </alternativeName>
</protein>
<dbReference type="Proteomes" id="UP000246569">
    <property type="component" value="Unassembled WGS sequence"/>
</dbReference>
<dbReference type="PROSITE" id="PS01129">
    <property type="entry name" value="PSI_RLU"/>
    <property type="match status" value="1"/>
</dbReference>
<evidence type="ECO:0000313" key="12">
    <source>
        <dbReference type="Proteomes" id="UP000246569"/>
    </source>
</evidence>
<dbReference type="PANTHER" id="PTHR21600">
    <property type="entry name" value="MITOCHONDRIAL RNA PSEUDOURIDINE SYNTHASE"/>
    <property type="match status" value="1"/>
</dbReference>
<dbReference type="EMBL" id="QGTJ01000001">
    <property type="protein sequence ID" value="PWV65640.1"/>
    <property type="molecule type" value="Genomic_DNA"/>
</dbReference>
<evidence type="ECO:0000256" key="6">
    <source>
        <dbReference type="ARBA" id="ARBA00040675"/>
    </source>
</evidence>
<dbReference type="InterPro" id="IPR006145">
    <property type="entry name" value="PsdUridine_synth_RsuA/RluA"/>
</dbReference>
<feature type="domain" description="Pseudouridine synthase RsuA/RluA-like" evidence="10">
    <location>
        <begin position="16"/>
        <end position="165"/>
    </location>
</feature>
<comment type="caution">
    <text evidence="11">The sequence shown here is derived from an EMBL/GenBank/DDBJ whole genome shotgun (WGS) entry which is preliminary data.</text>
</comment>
<keyword evidence="2" id="KW-0413">Isomerase</keyword>
<evidence type="ECO:0000256" key="5">
    <source>
        <dbReference type="ARBA" id="ARBA00038943"/>
    </source>
</evidence>
<evidence type="ECO:0000256" key="9">
    <source>
        <dbReference type="ARBA" id="ARBA00043049"/>
    </source>
</evidence>
<evidence type="ECO:0000259" key="10">
    <source>
        <dbReference type="Pfam" id="PF00849"/>
    </source>
</evidence>
<dbReference type="AlphaFoldDB" id="A0A317N0I0"/>
<dbReference type="SUPFAM" id="SSF55120">
    <property type="entry name" value="Pseudouridine synthase"/>
    <property type="match status" value="1"/>
</dbReference>
<evidence type="ECO:0000256" key="2">
    <source>
        <dbReference type="ARBA" id="ARBA00023235"/>
    </source>
</evidence>
<proteinExistence type="predicted"/>
<sequence>MSRDRHLDVLYRDERFIAVAKPADLLMHRSDIAERVDDFLLQRLRDQIRRRVYIVHRLDRPTSGVVLFGLDAEAARAACAAWEVQAVDKRYLAVVRGWPAAAGTIDYPLVEEPGRAAQPAVTTWRRLACAELPIAVGRYASARYALLEVRPLSGRLHQIRKHFHHISHHLIGDTTHGDGRHNRAFREHCASHRLLLHAARLRLPQPFATGETLDLRCPPGADLQATFARLGWAEAQWAETLR</sequence>
<evidence type="ECO:0000256" key="4">
    <source>
        <dbReference type="ARBA" id="ARBA00037670"/>
    </source>
</evidence>
<gene>
    <name evidence="11" type="ORF">C7443_101124</name>
</gene>
<comment type="function">
    <text evidence="4">Responsible for synthesis of pseudouridine from uracil-65 in transfer RNAs.</text>
</comment>
<reference evidence="11 12" key="1">
    <citation type="submission" date="2018-05" db="EMBL/GenBank/DDBJ databases">
        <title>Genomic Encyclopedia of Type Strains, Phase IV (KMG-IV): sequencing the most valuable type-strain genomes for metagenomic binning, comparative biology and taxonomic classification.</title>
        <authorList>
            <person name="Goeker M."/>
        </authorList>
    </citation>
    <scope>NUCLEOTIDE SEQUENCE [LARGE SCALE GENOMIC DNA]</scope>
    <source>
        <strain evidence="11 12">DSM 23606</strain>
    </source>
</reference>
<keyword evidence="1" id="KW-0819">tRNA processing</keyword>
<dbReference type="GO" id="GO:0160149">
    <property type="term" value="F:tRNA pseudouridine(65) synthase activity"/>
    <property type="evidence" value="ECO:0007669"/>
    <property type="project" value="UniProtKB-EC"/>
</dbReference>
<evidence type="ECO:0000256" key="7">
    <source>
        <dbReference type="ARBA" id="ARBA00041803"/>
    </source>
</evidence>
<dbReference type="Gene3D" id="3.30.2350.10">
    <property type="entry name" value="Pseudouridine synthase"/>
    <property type="match status" value="1"/>
</dbReference>
<dbReference type="InterPro" id="IPR020103">
    <property type="entry name" value="PsdUridine_synth_cat_dom_sf"/>
</dbReference>
<dbReference type="GO" id="GO:0000455">
    <property type="term" value="P:enzyme-directed rRNA pseudouridine synthesis"/>
    <property type="evidence" value="ECO:0007669"/>
    <property type="project" value="TreeGrafter"/>
</dbReference>
<dbReference type="GO" id="GO:0003723">
    <property type="term" value="F:RNA binding"/>
    <property type="evidence" value="ECO:0007669"/>
    <property type="project" value="InterPro"/>
</dbReference>
<organism evidence="11 12">
    <name type="scientific">Plasticicumulans acidivorans</name>
    <dbReference type="NCBI Taxonomy" id="886464"/>
    <lineage>
        <taxon>Bacteria</taxon>
        <taxon>Pseudomonadati</taxon>
        <taxon>Pseudomonadota</taxon>
        <taxon>Gammaproteobacteria</taxon>
        <taxon>Candidatus Competibacteraceae</taxon>
        <taxon>Plasticicumulans</taxon>
    </lineage>
</organism>
<accession>A0A317N0I0</accession>
<evidence type="ECO:0000313" key="11">
    <source>
        <dbReference type="EMBL" id="PWV65640.1"/>
    </source>
</evidence>
<evidence type="ECO:0000256" key="3">
    <source>
        <dbReference type="ARBA" id="ARBA00036607"/>
    </source>
</evidence>
<dbReference type="GO" id="GO:0008033">
    <property type="term" value="P:tRNA processing"/>
    <property type="evidence" value="ECO:0007669"/>
    <property type="project" value="UniProtKB-KW"/>
</dbReference>
<evidence type="ECO:0000256" key="8">
    <source>
        <dbReference type="ARBA" id="ARBA00041975"/>
    </source>
</evidence>
<dbReference type="InterPro" id="IPR050188">
    <property type="entry name" value="RluA_PseudoU_synthase"/>
</dbReference>
<dbReference type="InterPro" id="IPR006224">
    <property type="entry name" value="PsdUridine_synth_RluA-like_CS"/>
</dbReference>
<dbReference type="Pfam" id="PF00849">
    <property type="entry name" value="PseudoU_synth_2"/>
    <property type="match status" value="1"/>
</dbReference>
<evidence type="ECO:0000256" key="1">
    <source>
        <dbReference type="ARBA" id="ARBA00022694"/>
    </source>
</evidence>